<keyword evidence="2" id="KW-0812">Transmembrane</keyword>
<keyword evidence="4" id="KW-1185">Reference proteome</keyword>
<dbReference type="EMBL" id="CP089982">
    <property type="protein sequence ID" value="WXA90999.1"/>
    <property type="molecule type" value="Genomic_DNA"/>
</dbReference>
<evidence type="ECO:0000313" key="4">
    <source>
        <dbReference type="Proteomes" id="UP001379533"/>
    </source>
</evidence>
<gene>
    <name evidence="3" type="ORF">LZC95_31665</name>
</gene>
<feature type="transmembrane region" description="Helical" evidence="2">
    <location>
        <begin position="129"/>
        <end position="151"/>
    </location>
</feature>
<proteinExistence type="predicted"/>
<keyword evidence="2" id="KW-0472">Membrane</keyword>
<feature type="region of interest" description="Disordered" evidence="1">
    <location>
        <begin position="1"/>
        <end position="24"/>
    </location>
</feature>
<evidence type="ECO:0000256" key="2">
    <source>
        <dbReference type="SAM" id="Phobius"/>
    </source>
</evidence>
<reference evidence="3 4" key="1">
    <citation type="submission" date="2021-12" db="EMBL/GenBank/DDBJ databases">
        <title>Discovery of the Pendulisporaceae a myxobacterial family with distinct sporulation behavior and unique specialized metabolism.</title>
        <authorList>
            <person name="Garcia R."/>
            <person name="Popoff A."/>
            <person name="Bader C.D."/>
            <person name="Loehr J."/>
            <person name="Walesch S."/>
            <person name="Walt C."/>
            <person name="Boldt J."/>
            <person name="Bunk B."/>
            <person name="Haeckl F.J.F.P.J."/>
            <person name="Gunesch A.P."/>
            <person name="Birkelbach J."/>
            <person name="Nuebel U."/>
            <person name="Pietschmann T."/>
            <person name="Bach T."/>
            <person name="Mueller R."/>
        </authorList>
    </citation>
    <scope>NUCLEOTIDE SEQUENCE [LARGE SCALE GENOMIC DNA]</scope>
    <source>
        <strain evidence="3 4">MSr12523</strain>
    </source>
</reference>
<protein>
    <submittedName>
        <fullName evidence="3">Uncharacterized protein</fullName>
    </submittedName>
</protein>
<sequence>MLGISAEEVQAQQQKTVPMAQVPGSLPPQPEGARTMIGVAMPGVAPILPPAPTADQSGGLPPAARGEQRTMLGLAMPGIAPTRSDPPNALPRAPLAPAPLPAIVPAPAPLVDEPLPPAPVLAKKGGLPLGVVAGVVGLLVAAAGVGVYFFWKAGAPLVVKPRLGPQGNEQLQLTCPTCPDGTKATAAGSSGTFKDKEAALELAAPLKLGENPLEIQLDRPSMGRDETVKASILVPYRVKVDLANTATSDPIVVRVETLPGTTVKVDGRDVALDGEGKGTQPIDVRAETEGASDEGKVIDRTIPYEVTPKGSDTERGNLNVRVGVVPLHIDAPTAHMVTDADRFVVAGRTAKGASVAVNGKSIEAGTGIFFGTFELPADKETPVEIRASGPNVAPRTARFAVRRVASLETEAKAFEAANPLGYDTVAANIEGNVGKGLAVDGEVRQSRTVNHQTVAIVDSHRGCAKKPCLVRVVYGGDLELKPRQELRAYGKITRAFSAGEAGAGKPVPEVEADFVIRGKTK</sequence>
<dbReference type="RefSeq" id="WP_394841619.1">
    <property type="nucleotide sequence ID" value="NZ_CP089982.1"/>
</dbReference>
<organism evidence="3 4">
    <name type="scientific">Pendulispora brunnea</name>
    <dbReference type="NCBI Taxonomy" id="2905690"/>
    <lineage>
        <taxon>Bacteria</taxon>
        <taxon>Pseudomonadati</taxon>
        <taxon>Myxococcota</taxon>
        <taxon>Myxococcia</taxon>
        <taxon>Myxococcales</taxon>
        <taxon>Sorangiineae</taxon>
        <taxon>Pendulisporaceae</taxon>
        <taxon>Pendulispora</taxon>
    </lineage>
</organism>
<keyword evidence="2" id="KW-1133">Transmembrane helix</keyword>
<accession>A0ABZ2K2K6</accession>
<evidence type="ECO:0000256" key="1">
    <source>
        <dbReference type="SAM" id="MobiDB-lite"/>
    </source>
</evidence>
<evidence type="ECO:0000313" key="3">
    <source>
        <dbReference type="EMBL" id="WXA90999.1"/>
    </source>
</evidence>
<name>A0ABZ2K2K6_9BACT</name>
<dbReference type="Proteomes" id="UP001379533">
    <property type="component" value="Chromosome"/>
</dbReference>